<evidence type="ECO:0000313" key="4">
    <source>
        <dbReference type="Proteomes" id="UP001180737"/>
    </source>
</evidence>
<proteinExistence type="predicted"/>
<feature type="region of interest" description="Disordered" evidence="1">
    <location>
        <begin position="62"/>
        <end position="102"/>
    </location>
</feature>
<gene>
    <name evidence="3" type="ORF">RM704_25310</name>
</gene>
<feature type="transmembrane region" description="Helical" evidence="2">
    <location>
        <begin position="41"/>
        <end position="59"/>
    </location>
</feature>
<dbReference type="Proteomes" id="UP001180737">
    <property type="component" value="Unassembled WGS sequence"/>
</dbReference>
<organism evidence="3 4">
    <name type="scientific">Streptomyces gottesmaniae</name>
    <dbReference type="NCBI Taxonomy" id="3075518"/>
    <lineage>
        <taxon>Bacteria</taxon>
        <taxon>Bacillati</taxon>
        <taxon>Actinomycetota</taxon>
        <taxon>Actinomycetes</taxon>
        <taxon>Kitasatosporales</taxon>
        <taxon>Streptomycetaceae</taxon>
        <taxon>Streptomyces</taxon>
    </lineage>
</organism>
<dbReference type="RefSeq" id="WP_157856711.1">
    <property type="nucleotide sequence ID" value="NZ_JAVRFJ010000023.1"/>
</dbReference>
<feature type="transmembrane region" description="Helical" evidence="2">
    <location>
        <begin position="7"/>
        <end position="29"/>
    </location>
</feature>
<reference evidence="3" key="1">
    <citation type="submission" date="2024-05" db="EMBL/GenBank/DDBJ databases">
        <title>30 novel species of actinomycetes from the DSMZ collection.</title>
        <authorList>
            <person name="Nouioui I."/>
        </authorList>
    </citation>
    <scope>NUCLEOTIDE SEQUENCE</scope>
    <source>
        <strain evidence="3">DSM 3412</strain>
    </source>
</reference>
<keyword evidence="2" id="KW-0812">Transmembrane</keyword>
<name>A0ABU2Z345_9ACTN</name>
<evidence type="ECO:0000256" key="1">
    <source>
        <dbReference type="SAM" id="MobiDB-lite"/>
    </source>
</evidence>
<keyword evidence="4" id="KW-1185">Reference proteome</keyword>
<keyword evidence="2" id="KW-0472">Membrane</keyword>
<accession>A0ABU2Z345</accession>
<evidence type="ECO:0000256" key="2">
    <source>
        <dbReference type="SAM" id="Phobius"/>
    </source>
</evidence>
<evidence type="ECO:0000313" key="3">
    <source>
        <dbReference type="EMBL" id="MDT0570735.1"/>
    </source>
</evidence>
<dbReference type="EMBL" id="JAVRFJ010000023">
    <property type="protein sequence ID" value="MDT0570735.1"/>
    <property type="molecule type" value="Genomic_DNA"/>
</dbReference>
<protein>
    <submittedName>
        <fullName evidence="3">Uncharacterized protein</fullName>
    </submittedName>
</protein>
<keyword evidence="2" id="KW-1133">Transmembrane helix</keyword>
<comment type="caution">
    <text evidence="3">The sequence shown here is derived from an EMBL/GenBank/DDBJ whole genome shotgun (WGS) entry which is preliminary data.</text>
</comment>
<sequence>MTQRTRRWLWIGGAVLGLAMAALGAYFLHVGLEKSNQLAGISGPFLSLIGIGISTVSIVQARSANPPAQSPSRQTQHSGPNSVNIQSTNDINIGNNNKFGGR</sequence>